<gene>
    <name evidence="3" type="ORF">BDK51DRAFT_34880</name>
</gene>
<dbReference type="Proteomes" id="UP000269721">
    <property type="component" value="Unassembled WGS sequence"/>
</dbReference>
<dbReference type="AlphaFoldDB" id="A0A4P9WCG8"/>
<evidence type="ECO:0000313" key="3">
    <source>
        <dbReference type="EMBL" id="RKO88908.1"/>
    </source>
</evidence>
<organism evidence="3 4">
    <name type="scientific">Blyttiomyces helicus</name>
    <dbReference type="NCBI Taxonomy" id="388810"/>
    <lineage>
        <taxon>Eukaryota</taxon>
        <taxon>Fungi</taxon>
        <taxon>Fungi incertae sedis</taxon>
        <taxon>Chytridiomycota</taxon>
        <taxon>Chytridiomycota incertae sedis</taxon>
        <taxon>Chytridiomycetes</taxon>
        <taxon>Chytridiomycetes incertae sedis</taxon>
        <taxon>Blyttiomyces</taxon>
    </lineage>
</organism>
<accession>A0A4P9WCG8</accession>
<sequence length="110" mass="11295">MHITKIVSLILIAGAASAIGRPTYSDSDPIEVEDSQVATFSARSLLRHKSGLRYVSHLIPGHHLPNGCNSTDPNTGAASTDPNAGAATTDPNAGTDSTTTVDPNASVQSN</sequence>
<evidence type="ECO:0000313" key="4">
    <source>
        <dbReference type="Proteomes" id="UP000269721"/>
    </source>
</evidence>
<dbReference type="EMBL" id="KZ996406">
    <property type="protein sequence ID" value="RKO88908.1"/>
    <property type="molecule type" value="Genomic_DNA"/>
</dbReference>
<feature type="compositionally biased region" description="Polar residues" evidence="1">
    <location>
        <begin position="67"/>
        <end position="82"/>
    </location>
</feature>
<name>A0A4P9WCG8_9FUNG</name>
<feature type="compositionally biased region" description="Polar residues" evidence="1">
    <location>
        <begin position="89"/>
        <end position="110"/>
    </location>
</feature>
<feature type="region of interest" description="Disordered" evidence="1">
    <location>
        <begin position="62"/>
        <end position="110"/>
    </location>
</feature>
<evidence type="ECO:0000256" key="1">
    <source>
        <dbReference type="SAM" id="MobiDB-lite"/>
    </source>
</evidence>
<keyword evidence="4" id="KW-1185">Reference proteome</keyword>
<proteinExistence type="predicted"/>
<feature type="chain" id="PRO_5020591340" evidence="2">
    <location>
        <begin position="21"/>
        <end position="110"/>
    </location>
</feature>
<reference evidence="4" key="1">
    <citation type="journal article" date="2018" name="Nat. Microbiol.">
        <title>Leveraging single-cell genomics to expand the fungal tree of life.</title>
        <authorList>
            <person name="Ahrendt S.R."/>
            <person name="Quandt C.A."/>
            <person name="Ciobanu D."/>
            <person name="Clum A."/>
            <person name="Salamov A."/>
            <person name="Andreopoulos B."/>
            <person name="Cheng J.F."/>
            <person name="Woyke T."/>
            <person name="Pelin A."/>
            <person name="Henrissat B."/>
            <person name="Reynolds N.K."/>
            <person name="Benny G.L."/>
            <person name="Smith M.E."/>
            <person name="James T.Y."/>
            <person name="Grigoriev I.V."/>
        </authorList>
    </citation>
    <scope>NUCLEOTIDE SEQUENCE [LARGE SCALE GENOMIC DNA]</scope>
</reference>
<keyword evidence="2" id="KW-0732">Signal</keyword>
<protein>
    <submittedName>
        <fullName evidence="3">Uncharacterized protein</fullName>
    </submittedName>
</protein>
<feature type="signal peptide" evidence="2">
    <location>
        <begin position="1"/>
        <end position="20"/>
    </location>
</feature>
<evidence type="ECO:0000256" key="2">
    <source>
        <dbReference type="SAM" id="SignalP"/>
    </source>
</evidence>